<evidence type="ECO:0000313" key="3">
    <source>
        <dbReference type="EMBL" id="KAF6742938.1"/>
    </source>
</evidence>
<comment type="caution">
    <text evidence="3">The sequence shown here is derived from an EMBL/GenBank/DDBJ whole genome shotgun (WGS) entry which is preliminary data.</text>
</comment>
<keyword evidence="2" id="KW-0732">Signal</keyword>
<gene>
    <name evidence="3" type="ORF">DFP72DRAFT_935938</name>
</gene>
<protein>
    <submittedName>
        <fullName evidence="3">Uncharacterized protein</fullName>
    </submittedName>
</protein>
<proteinExistence type="predicted"/>
<dbReference type="AlphaFoldDB" id="A0A8H6LT81"/>
<feature type="region of interest" description="Disordered" evidence="1">
    <location>
        <begin position="125"/>
        <end position="163"/>
    </location>
</feature>
<evidence type="ECO:0000313" key="4">
    <source>
        <dbReference type="Proteomes" id="UP000521943"/>
    </source>
</evidence>
<name>A0A8H6LT81_9AGAR</name>
<feature type="compositionally biased region" description="Low complexity" evidence="1">
    <location>
        <begin position="143"/>
        <end position="160"/>
    </location>
</feature>
<accession>A0A8H6LT81</accession>
<evidence type="ECO:0000256" key="1">
    <source>
        <dbReference type="SAM" id="MobiDB-lite"/>
    </source>
</evidence>
<keyword evidence="4" id="KW-1185">Reference proteome</keyword>
<sequence>MQLKNSFVTILAILQVSFAAGITKRAVCGESCDLVVAADNECRATANYNQCACIPEMLSTLDTCFACLALNIEANEGLNSVLTGGAVTTTGGADAIRARGIAAHNQLVQQCTAAGISLTGTTAGGTTGGTNGGSGTTGGGAASSGTTAGSAATQTPASTGKNGAGTSTVAIGALFLGLAGAVVAL</sequence>
<dbReference type="Proteomes" id="UP000521943">
    <property type="component" value="Unassembled WGS sequence"/>
</dbReference>
<evidence type="ECO:0000256" key="2">
    <source>
        <dbReference type="SAM" id="SignalP"/>
    </source>
</evidence>
<dbReference type="OrthoDB" id="3016924at2759"/>
<feature type="compositionally biased region" description="Gly residues" evidence="1">
    <location>
        <begin position="125"/>
        <end position="142"/>
    </location>
</feature>
<dbReference type="EMBL" id="JACGCI010000162">
    <property type="protein sequence ID" value="KAF6742938.1"/>
    <property type="molecule type" value="Genomic_DNA"/>
</dbReference>
<organism evidence="3 4">
    <name type="scientific">Ephemerocybe angulata</name>
    <dbReference type="NCBI Taxonomy" id="980116"/>
    <lineage>
        <taxon>Eukaryota</taxon>
        <taxon>Fungi</taxon>
        <taxon>Dikarya</taxon>
        <taxon>Basidiomycota</taxon>
        <taxon>Agaricomycotina</taxon>
        <taxon>Agaricomycetes</taxon>
        <taxon>Agaricomycetidae</taxon>
        <taxon>Agaricales</taxon>
        <taxon>Agaricineae</taxon>
        <taxon>Psathyrellaceae</taxon>
        <taxon>Ephemerocybe</taxon>
    </lineage>
</organism>
<feature type="chain" id="PRO_5034739875" evidence="2">
    <location>
        <begin position="20"/>
        <end position="185"/>
    </location>
</feature>
<reference evidence="3 4" key="1">
    <citation type="submission" date="2020-07" db="EMBL/GenBank/DDBJ databases">
        <title>Comparative genomics of pyrophilous fungi reveals a link between fire events and developmental genes.</title>
        <authorList>
            <consortium name="DOE Joint Genome Institute"/>
            <person name="Steindorff A.S."/>
            <person name="Carver A."/>
            <person name="Calhoun S."/>
            <person name="Stillman K."/>
            <person name="Liu H."/>
            <person name="Lipzen A."/>
            <person name="Pangilinan J."/>
            <person name="Labutti K."/>
            <person name="Bruns T.D."/>
            <person name="Grigoriev I.V."/>
        </authorList>
    </citation>
    <scope>NUCLEOTIDE SEQUENCE [LARGE SCALE GENOMIC DNA]</scope>
    <source>
        <strain evidence="3 4">CBS 144469</strain>
    </source>
</reference>
<feature type="signal peptide" evidence="2">
    <location>
        <begin position="1"/>
        <end position="19"/>
    </location>
</feature>